<feature type="transmembrane region" description="Helical" evidence="1">
    <location>
        <begin position="136"/>
        <end position="155"/>
    </location>
</feature>
<keyword evidence="1" id="KW-1133">Transmembrane helix</keyword>
<keyword evidence="1" id="KW-0812">Transmembrane</keyword>
<accession>A0A2W5QKK3</accession>
<feature type="domain" description="DUF3592" evidence="2">
    <location>
        <begin position="48"/>
        <end position="127"/>
    </location>
</feature>
<evidence type="ECO:0000259" key="2">
    <source>
        <dbReference type="Pfam" id="PF12158"/>
    </source>
</evidence>
<sequence>MSAGLQRTPPRSLLFAVWLLLGAPVLYYGAESIQGARDTLDSRHWPHVTGTIVKHETRGRRYCSVPVIHYTYVVRDNAFESSARVPGVEQCFRSEVASRVANSYPPGSSVRVYYDPQSPQNAALLPGYMTRSAWEGVVFFPMFFLGWLYWGSLLLKGLRSAPKVA</sequence>
<evidence type="ECO:0000313" key="3">
    <source>
        <dbReference type="EMBL" id="PZQ77574.1"/>
    </source>
</evidence>
<dbReference type="InterPro" id="IPR021994">
    <property type="entry name" value="DUF3592"/>
</dbReference>
<evidence type="ECO:0000313" key="4">
    <source>
        <dbReference type="Proteomes" id="UP000249135"/>
    </source>
</evidence>
<dbReference type="AlphaFoldDB" id="A0A2W5QKK3"/>
<keyword evidence="1" id="KW-0472">Membrane</keyword>
<dbReference type="Proteomes" id="UP000249135">
    <property type="component" value="Unassembled WGS sequence"/>
</dbReference>
<feature type="transmembrane region" description="Helical" evidence="1">
    <location>
        <begin position="12"/>
        <end position="30"/>
    </location>
</feature>
<proteinExistence type="predicted"/>
<dbReference type="EMBL" id="QFPP01000015">
    <property type="protein sequence ID" value="PZQ77574.1"/>
    <property type="molecule type" value="Genomic_DNA"/>
</dbReference>
<evidence type="ECO:0000256" key="1">
    <source>
        <dbReference type="SAM" id="Phobius"/>
    </source>
</evidence>
<organism evidence="3 4">
    <name type="scientific">Variovorax paradoxus</name>
    <dbReference type="NCBI Taxonomy" id="34073"/>
    <lineage>
        <taxon>Bacteria</taxon>
        <taxon>Pseudomonadati</taxon>
        <taxon>Pseudomonadota</taxon>
        <taxon>Betaproteobacteria</taxon>
        <taxon>Burkholderiales</taxon>
        <taxon>Comamonadaceae</taxon>
        <taxon>Variovorax</taxon>
    </lineage>
</organism>
<dbReference type="Pfam" id="PF12158">
    <property type="entry name" value="DUF3592"/>
    <property type="match status" value="1"/>
</dbReference>
<reference evidence="3 4" key="1">
    <citation type="submission" date="2017-08" db="EMBL/GenBank/DDBJ databases">
        <title>Infants hospitalized years apart are colonized by the same room-sourced microbial strains.</title>
        <authorList>
            <person name="Brooks B."/>
            <person name="Olm M.R."/>
            <person name="Firek B.A."/>
            <person name="Baker R."/>
            <person name="Thomas B.C."/>
            <person name="Morowitz M.J."/>
            <person name="Banfield J.F."/>
        </authorList>
    </citation>
    <scope>NUCLEOTIDE SEQUENCE [LARGE SCALE GENOMIC DNA]</scope>
    <source>
        <strain evidence="3">S2_005_003_R2_41</strain>
    </source>
</reference>
<gene>
    <name evidence="3" type="ORF">DI563_03195</name>
</gene>
<name>A0A2W5QKK3_VARPD</name>
<protein>
    <recommendedName>
        <fullName evidence="2">DUF3592 domain-containing protein</fullName>
    </recommendedName>
</protein>
<comment type="caution">
    <text evidence="3">The sequence shown here is derived from an EMBL/GenBank/DDBJ whole genome shotgun (WGS) entry which is preliminary data.</text>
</comment>